<dbReference type="Proteomes" id="UP001230188">
    <property type="component" value="Unassembled WGS sequence"/>
</dbReference>
<evidence type="ECO:0000259" key="8">
    <source>
        <dbReference type="Pfam" id="PF00892"/>
    </source>
</evidence>
<feature type="transmembrane region" description="Helical" evidence="7">
    <location>
        <begin position="76"/>
        <end position="100"/>
    </location>
</feature>
<evidence type="ECO:0000313" key="10">
    <source>
        <dbReference type="Proteomes" id="UP001230188"/>
    </source>
</evidence>
<organism evidence="9 10">
    <name type="scientific">Chrysophaeum taylorii</name>
    <dbReference type="NCBI Taxonomy" id="2483200"/>
    <lineage>
        <taxon>Eukaryota</taxon>
        <taxon>Sar</taxon>
        <taxon>Stramenopiles</taxon>
        <taxon>Ochrophyta</taxon>
        <taxon>Pelagophyceae</taxon>
        <taxon>Pelagomonadales</taxon>
        <taxon>Pelagomonadaceae</taxon>
        <taxon>Chrysophaeum</taxon>
    </lineage>
</organism>
<feature type="transmembrane region" description="Helical" evidence="7">
    <location>
        <begin position="230"/>
        <end position="253"/>
    </location>
</feature>
<dbReference type="Pfam" id="PF00892">
    <property type="entry name" value="EamA"/>
    <property type="match status" value="1"/>
</dbReference>
<feature type="region of interest" description="Disordered" evidence="6">
    <location>
        <begin position="318"/>
        <end position="371"/>
    </location>
</feature>
<dbReference type="SUPFAM" id="SSF103481">
    <property type="entry name" value="Multidrug resistance efflux transporter EmrE"/>
    <property type="match status" value="1"/>
</dbReference>
<name>A0AAD7XPK9_9STRA</name>
<feature type="transmembrane region" description="Helical" evidence="7">
    <location>
        <begin position="193"/>
        <end position="218"/>
    </location>
</feature>
<keyword evidence="5 7" id="KW-0472">Membrane</keyword>
<feature type="transmembrane region" description="Helical" evidence="7">
    <location>
        <begin position="130"/>
        <end position="150"/>
    </location>
</feature>
<comment type="caution">
    <text evidence="9">The sequence shown here is derived from an EMBL/GenBank/DDBJ whole genome shotgun (WGS) entry which is preliminary data.</text>
</comment>
<keyword evidence="3 7" id="KW-0812">Transmembrane</keyword>
<dbReference type="AlphaFoldDB" id="A0AAD7XPK9"/>
<dbReference type="InterPro" id="IPR037185">
    <property type="entry name" value="EmrE-like"/>
</dbReference>
<dbReference type="GO" id="GO:0005886">
    <property type="term" value="C:plasma membrane"/>
    <property type="evidence" value="ECO:0007669"/>
    <property type="project" value="UniProtKB-SubCell"/>
</dbReference>
<keyword evidence="4 7" id="KW-1133">Transmembrane helix</keyword>
<dbReference type="InterPro" id="IPR050638">
    <property type="entry name" value="AA-Vitamin_Transporters"/>
</dbReference>
<evidence type="ECO:0000256" key="3">
    <source>
        <dbReference type="ARBA" id="ARBA00022692"/>
    </source>
</evidence>
<evidence type="ECO:0000256" key="5">
    <source>
        <dbReference type="ARBA" id="ARBA00023136"/>
    </source>
</evidence>
<keyword evidence="10" id="KW-1185">Reference proteome</keyword>
<feature type="transmembrane region" description="Helical" evidence="7">
    <location>
        <begin position="162"/>
        <end position="181"/>
    </location>
</feature>
<dbReference type="InterPro" id="IPR000620">
    <property type="entry name" value="EamA_dom"/>
</dbReference>
<evidence type="ECO:0000313" key="9">
    <source>
        <dbReference type="EMBL" id="KAJ8608929.1"/>
    </source>
</evidence>
<evidence type="ECO:0000256" key="7">
    <source>
        <dbReference type="SAM" id="Phobius"/>
    </source>
</evidence>
<keyword evidence="2" id="KW-1003">Cell membrane</keyword>
<evidence type="ECO:0000256" key="1">
    <source>
        <dbReference type="ARBA" id="ARBA00004651"/>
    </source>
</evidence>
<dbReference type="EMBL" id="JAQMWT010000157">
    <property type="protein sequence ID" value="KAJ8608929.1"/>
    <property type="molecule type" value="Genomic_DNA"/>
</dbReference>
<evidence type="ECO:0000256" key="6">
    <source>
        <dbReference type="SAM" id="MobiDB-lite"/>
    </source>
</evidence>
<gene>
    <name evidence="9" type="ORF">CTAYLR_005305</name>
</gene>
<feature type="transmembrane region" description="Helical" evidence="7">
    <location>
        <begin position="265"/>
        <end position="287"/>
    </location>
</feature>
<feature type="transmembrane region" description="Helical" evidence="7">
    <location>
        <begin position="37"/>
        <end position="56"/>
    </location>
</feature>
<feature type="transmembrane region" description="Helical" evidence="7">
    <location>
        <begin position="12"/>
        <end position="31"/>
    </location>
</feature>
<sequence length="371" mass="40415">MPSSEYVRANFAQATVNILFGASSVISSLGLHSFNAVLFGLIRAVITTIVLVGLRWDERLVWWPKLRVRRTDVSRFCFAALCLFIGEFFYILGVEFAGSIRASLWQPSQPIWTMAITALLGHERLGCKKLFGILLAFCGCAVMVLGRAETAQGDGKTLVKELLGNLCLFINCSLGTPLYIIAVKPLLNEYPPFAVAGLTFALNSACFAVALAFLPLVYDDVSVLEPPVGFLLWCSVIYVAIFATVLPYALQLWATRVLPASLVSAYYVLQPVAAAALVYTLLALHLVNNLQTGQRSDLGAIAVLFGLFVVVRETPQSDHATPEDECSLNGDYADGSHSPQYNNLRRGSPRGSDVEHGGSPFKKHHLQTDVS</sequence>
<proteinExistence type="predicted"/>
<evidence type="ECO:0000256" key="2">
    <source>
        <dbReference type="ARBA" id="ARBA00022475"/>
    </source>
</evidence>
<accession>A0AAD7XPK9</accession>
<protein>
    <recommendedName>
        <fullName evidence="8">EamA domain-containing protein</fullName>
    </recommendedName>
</protein>
<dbReference type="PANTHER" id="PTHR32322">
    <property type="entry name" value="INNER MEMBRANE TRANSPORTER"/>
    <property type="match status" value="1"/>
</dbReference>
<dbReference type="PANTHER" id="PTHR32322:SF18">
    <property type="entry name" value="S-ADENOSYLMETHIONINE_S-ADENOSYLHOMOCYSTEINE TRANSPORTER"/>
    <property type="match status" value="1"/>
</dbReference>
<evidence type="ECO:0000256" key="4">
    <source>
        <dbReference type="ARBA" id="ARBA00022989"/>
    </source>
</evidence>
<comment type="subcellular location">
    <subcellularLocation>
        <location evidence="1">Cell membrane</location>
        <topology evidence="1">Multi-pass membrane protein</topology>
    </subcellularLocation>
</comment>
<feature type="domain" description="EamA" evidence="8">
    <location>
        <begin position="15"/>
        <end position="144"/>
    </location>
</feature>
<reference evidence="9" key="1">
    <citation type="submission" date="2023-01" db="EMBL/GenBank/DDBJ databases">
        <title>Metagenome sequencing of chrysophaentin producing Chrysophaeum taylorii.</title>
        <authorList>
            <person name="Davison J."/>
            <person name="Bewley C."/>
        </authorList>
    </citation>
    <scope>NUCLEOTIDE SEQUENCE</scope>
    <source>
        <strain evidence="9">NIES-1699</strain>
    </source>
</reference>